<feature type="transmembrane region" description="Helical" evidence="1">
    <location>
        <begin position="61"/>
        <end position="79"/>
    </location>
</feature>
<evidence type="ECO:0000313" key="3">
    <source>
        <dbReference type="Proteomes" id="UP000473574"/>
    </source>
</evidence>
<organism evidence="2 3">
    <name type="scientific">Adonisia turfae CCMR0082</name>
    <dbReference type="NCBI Taxonomy" id="2304604"/>
    <lineage>
        <taxon>Bacteria</taxon>
        <taxon>Bacillati</taxon>
        <taxon>Cyanobacteriota</taxon>
        <taxon>Adonisia</taxon>
        <taxon>Adonisia turfae</taxon>
    </lineage>
</organism>
<feature type="transmembrane region" description="Helical" evidence="1">
    <location>
        <begin position="147"/>
        <end position="165"/>
    </location>
</feature>
<dbReference type="Proteomes" id="UP000473574">
    <property type="component" value="Unassembled WGS sequence"/>
</dbReference>
<gene>
    <name evidence="2" type="ORF">D0962_22595</name>
</gene>
<comment type="caution">
    <text evidence="2">The sequence shown here is derived from an EMBL/GenBank/DDBJ whole genome shotgun (WGS) entry which is preliminary data.</text>
</comment>
<dbReference type="RefSeq" id="WP_163666666.1">
    <property type="nucleotide sequence ID" value="NZ_QZCE01000002.1"/>
</dbReference>
<dbReference type="AlphaFoldDB" id="A0A6M0SAP0"/>
<name>A0A6M0SAP0_9CYAN</name>
<dbReference type="InterPro" id="IPR013901">
    <property type="entry name" value="Anthrone_oxy"/>
</dbReference>
<dbReference type="Pfam" id="PF08592">
    <property type="entry name" value="Anthrone_oxy"/>
    <property type="match status" value="1"/>
</dbReference>
<protein>
    <submittedName>
        <fullName evidence="2">DUF1772 domain-containing protein</fullName>
    </submittedName>
</protein>
<sequence length="167" mass="18458">MSTTASFQIILLLATLLCSLVTGFLFAFASVVMPGIKTLNDREFIRAFQVIDGVIQNNQPIFVATWVGSIVALLVAAGLGIGQLDGMQRMLLLVTPLLYILGVQLPTFTINVPLNNKLQMLQIDAMEGTALRTARLHFEPRWNQWNVSRTLLASLTSILLMVILFQL</sequence>
<keyword evidence="1" id="KW-0472">Membrane</keyword>
<keyword evidence="1" id="KW-0812">Transmembrane</keyword>
<accession>A0A6M0SAP0</accession>
<dbReference type="EMBL" id="QZCE01000002">
    <property type="protein sequence ID" value="NEZ65520.1"/>
    <property type="molecule type" value="Genomic_DNA"/>
</dbReference>
<keyword evidence="1" id="KW-1133">Transmembrane helix</keyword>
<proteinExistence type="predicted"/>
<reference evidence="2 3" key="1">
    <citation type="journal article" date="2020" name="Microb. Ecol.">
        <title>Ecogenomics of the Marine Benthic Filamentous Cyanobacterium Adonisia.</title>
        <authorList>
            <person name="Walter J.M."/>
            <person name="Coutinho F.H."/>
            <person name="Leomil L."/>
            <person name="Hargreaves P.I."/>
            <person name="Campeao M.E."/>
            <person name="Vieira V.V."/>
            <person name="Silva B.S."/>
            <person name="Fistarol G.O."/>
            <person name="Salomon P.S."/>
            <person name="Sawabe T."/>
            <person name="Mino S."/>
            <person name="Hosokawa M."/>
            <person name="Miyashita H."/>
            <person name="Maruyama F."/>
            <person name="van Verk M.C."/>
            <person name="Dutilh B.E."/>
            <person name="Thompson C.C."/>
            <person name="Thompson F.L."/>
        </authorList>
    </citation>
    <scope>NUCLEOTIDE SEQUENCE [LARGE SCALE GENOMIC DNA]</scope>
    <source>
        <strain evidence="2 3">CCMR0082</strain>
    </source>
</reference>
<evidence type="ECO:0000256" key="1">
    <source>
        <dbReference type="SAM" id="Phobius"/>
    </source>
</evidence>
<feature type="transmembrane region" description="Helical" evidence="1">
    <location>
        <begin position="91"/>
        <end position="110"/>
    </location>
</feature>
<evidence type="ECO:0000313" key="2">
    <source>
        <dbReference type="EMBL" id="NEZ65520.1"/>
    </source>
</evidence>